<sequence length="39" mass="4373">MIACDGNIFLMIREVKFQKTWAYEVQGLVRGSSKVGIAI</sequence>
<reference evidence="1 2" key="1">
    <citation type="submission" date="2014-06" db="EMBL/GenBank/DDBJ databases">
        <title>Functional and comparative genomic analyses of the Drosophila gut microbiota identify candidate symbiosis factors.</title>
        <authorList>
            <person name="Newell P.D."/>
            <person name="Chaston J.M."/>
            <person name="Douglas A.E."/>
        </authorList>
    </citation>
    <scope>NUCLEOTIDE SEQUENCE [LARGE SCALE GENOMIC DNA]</scope>
    <source>
        <strain evidence="1 2">DmCS_006</strain>
    </source>
</reference>
<organism evidence="1 2">
    <name type="scientific">Acetobacter tropicalis</name>
    <dbReference type="NCBI Taxonomy" id="104102"/>
    <lineage>
        <taxon>Bacteria</taxon>
        <taxon>Pseudomonadati</taxon>
        <taxon>Pseudomonadota</taxon>
        <taxon>Alphaproteobacteria</taxon>
        <taxon>Acetobacterales</taxon>
        <taxon>Acetobacteraceae</taxon>
        <taxon>Acetobacter</taxon>
    </lineage>
</organism>
<evidence type="ECO:0000313" key="1">
    <source>
        <dbReference type="EMBL" id="KGB24161.1"/>
    </source>
</evidence>
<dbReference type="EMBL" id="JOKM01000052">
    <property type="protein sequence ID" value="KGB24161.1"/>
    <property type="molecule type" value="Genomic_DNA"/>
</dbReference>
<gene>
    <name evidence="1" type="ORF">AtDm6_1330</name>
</gene>
<keyword evidence="2" id="KW-1185">Reference proteome</keyword>
<evidence type="ECO:0000313" key="2">
    <source>
        <dbReference type="Proteomes" id="UP000029448"/>
    </source>
</evidence>
<proteinExistence type="predicted"/>
<dbReference type="PATRIC" id="fig|104102.7.peg.1320"/>
<dbReference type="Proteomes" id="UP000029448">
    <property type="component" value="Unassembled WGS sequence"/>
</dbReference>
<comment type="caution">
    <text evidence="1">The sequence shown here is derived from an EMBL/GenBank/DDBJ whole genome shotgun (WGS) entry which is preliminary data.</text>
</comment>
<protein>
    <submittedName>
        <fullName evidence="1">Uncharacterized protein</fullName>
    </submittedName>
</protein>
<name>A0A094ZPK7_9PROT</name>
<dbReference type="AlphaFoldDB" id="A0A094ZPK7"/>
<accession>A0A094ZPK7</accession>